<keyword evidence="1" id="KW-0812">Transmembrane</keyword>
<name>K1TPR4_9ZZZZ</name>
<evidence type="ECO:0000313" key="2">
    <source>
        <dbReference type="EMBL" id="EKC71693.1"/>
    </source>
</evidence>
<accession>K1TPR4</accession>
<proteinExistence type="predicted"/>
<dbReference type="EMBL" id="AJWZ01002171">
    <property type="protein sequence ID" value="EKC71693.1"/>
    <property type="molecule type" value="Genomic_DNA"/>
</dbReference>
<comment type="caution">
    <text evidence="2">The sequence shown here is derived from an EMBL/GenBank/DDBJ whole genome shotgun (WGS) entry which is preliminary data.</text>
</comment>
<organism evidence="2">
    <name type="scientific">human gut metagenome</name>
    <dbReference type="NCBI Taxonomy" id="408170"/>
    <lineage>
        <taxon>unclassified sequences</taxon>
        <taxon>metagenomes</taxon>
        <taxon>organismal metagenomes</taxon>
    </lineage>
</organism>
<reference evidence="2" key="1">
    <citation type="journal article" date="2013" name="Environ. Microbiol.">
        <title>Microbiota from the distal guts of lean and obese adolescents exhibit partial functional redundancy besides clear differences in community structure.</title>
        <authorList>
            <person name="Ferrer M."/>
            <person name="Ruiz A."/>
            <person name="Lanza F."/>
            <person name="Haange S.B."/>
            <person name="Oberbach A."/>
            <person name="Till H."/>
            <person name="Bargiela R."/>
            <person name="Campoy C."/>
            <person name="Segura M.T."/>
            <person name="Richter M."/>
            <person name="von Bergen M."/>
            <person name="Seifert J."/>
            <person name="Suarez A."/>
        </authorList>
    </citation>
    <scope>NUCLEOTIDE SEQUENCE</scope>
</reference>
<evidence type="ECO:0000256" key="1">
    <source>
        <dbReference type="SAM" id="Phobius"/>
    </source>
</evidence>
<feature type="transmembrane region" description="Helical" evidence="1">
    <location>
        <begin position="21"/>
        <end position="43"/>
    </location>
</feature>
<protein>
    <submittedName>
        <fullName evidence="2">Protein containing DUF1538</fullName>
    </submittedName>
</protein>
<dbReference type="Pfam" id="PF07556">
    <property type="entry name" value="DUF1538"/>
    <property type="match status" value="1"/>
</dbReference>
<keyword evidence="1" id="KW-0472">Membrane</keyword>
<sequence>MMALGVGISAIRSDRHAADDSFGLVALCSIGPILAVLILGIAYSPGESSYTAAFLPDIQDSVELWDLFMWGCPLILKRSRFHFCPSWSFLAFISLPSCT</sequence>
<keyword evidence="1" id="KW-1133">Transmembrane helix</keyword>
<dbReference type="InterPro" id="IPR011435">
    <property type="entry name" value="UmpAB"/>
</dbReference>
<gene>
    <name evidence="2" type="ORF">OBE_03267</name>
</gene>
<dbReference type="AlphaFoldDB" id="K1TPR4"/>